<organism evidence="2">
    <name type="scientific">Anopheles atroparvus</name>
    <name type="common">European mosquito</name>
    <dbReference type="NCBI Taxonomy" id="41427"/>
    <lineage>
        <taxon>Eukaryota</taxon>
        <taxon>Metazoa</taxon>
        <taxon>Ecdysozoa</taxon>
        <taxon>Arthropoda</taxon>
        <taxon>Hexapoda</taxon>
        <taxon>Insecta</taxon>
        <taxon>Pterygota</taxon>
        <taxon>Neoptera</taxon>
        <taxon>Endopterygota</taxon>
        <taxon>Diptera</taxon>
        <taxon>Nematocera</taxon>
        <taxon>Culicoidea</taxon>
        <taxon>Culicidae</taxon>
        <taxon>Anophelinae</taxon>
        <taxon>Anopheles</taxon>
    </lineage>
</organism>
<proteinExistence type="predicted"/>
<protein>
    <submittedName>
        <fullName evidence="2">Uncharacterized protein</fullName>
    </submittedName>
</protein>
<sequence>MNRREEVTDKRQHQQQTGIGHCTGAPLVGKLAAEEDGCSGRGMLFNLESSRLYRIRRNGGGDRTSAPAGSDPAGSDHGDDDVRKATSFEPLPTTTDGTAANASKHYTLPGMPAPCSLLESYVTGTGSPLRNLYCQCKHHHDALQ</sequence>
<evidence type="ECO:0000313" key="2">
    <source>
        <dbReference type="EnsemblMetazoa" id="AATE019095-PA.1"/>
    </source>
</evidence>
<reference evidence="2" key="1">
    <citation type="submission" date="2022-08" db="UniProtKB">
        <authorList>
            <consortium name="EnsemblMetazoa"/>
        </authorList>
    </citation>
    <scope>IDENTIFICATION</scope>
    <source>
        <strain evidence="2">EBRO</strain>
    </source>
</reference>
<feature type="region of interest" description="Disordered" evidence="1">
    <location>
        <begin position="1"/>
        <end position="24"/>
    </location>
</feature>
<feature type="region of interest" description="Disordered" evidence="1">
    <location>
        <begin position="56"/>
        <end position="102"/>
    </location>
</feature>
<evidence type="ECO:0000256" key="1">
    <source>
        <dbReference type="SAM" id="MobiDB-lite"/>
    </source>
</evidence>
<feature type="compositionally biased region" description="Basic and acidic residues" evidence="1">
    <location>
        <begin position="1"/>
        <end position="12"/>
    </location>
</feature>
<feature type="compositionally biased region" description="Polar residues" evidence="1">
    <location>
        <begin position="92"/>
        <end position="101"/>
    </location>
</feature>
<dbReference type="EnsemblMetazoa" id="AATE019095-RA">
    <property type="protein sequence ID" value="AATE019095-PA.1"/>
    <property type="gene ID" value="AATE019095"/>
</dbReference>
<feature type="compositionally biased region" description="Basic and acidic residues" evidence="1">
    <location>
        <begin position="74"/>
        <end position="86"/>
    </location>
</feature>
<dbReference type="AlphaFoldDB" id="A0A182JJ96"/>
<dbReference type="VEuPathDB" id="VectorBase:AATE019095"/>
<name>A0A182JJ96_ANOAO</name>
<accession>A0A182JJ96</accession>